<protein>
    <recommendedName>
        <fullName evidence="3">GGDEF domain-containing protein</fullName>
    </recommendedName>
</protein>
<dbReference type="InterPro" id="IPR043128">
    <property type="entry name" value="Rev_trsase/Diguanyl_cyclase"/>
</dbReference>
<evidence type="ECO:0000313" key="5">
    <source>
        <dbReference type="Proteomes" id="UP000605427"/>
    </source>
</evidence>
<dbReference type="Proteomes" id="UP000605427">
    <property type="component" value="Unassembled WGS sequence"/>
</dbReference>
<evidence type="ECO:0000256" key="1">
    <source>
        <dbReference type="SAM" id="Coils"/>
    </source>
</evidence>
<feature type="transmembrane region" description="Helical" evidence="2">
    <location>
        <begin position="193"/>
        <end position="215"/>
    </location>
</feature>
<dbReference type="EMBL" id="BMDD01000006">
    <property type="protein sequence ID" value="GGH86131.1"/>
    <property type="molecule type" value="Genomic_DNA"/>
</dbReference>
<evidence type="ECO:0000259" key="3">
    <source>
        <dbReference type="PROSITE" id="PS50887"/>
    </source>
</evidence>
<evidence type="ECO:0000256" key="2">
    <source>
        <dbReference type="SAM" id="Phobius"/>
    </source>
</evidence>
<keyword evidence="2" id="KW-1133">Transmembrane helix</keyword>
<dbReference type="CDD" id="cd01949">
    <property type="entry name" value="GGDEF"/>
    <property type="match status" value="1"/>
</dbReference>
<gene>
    <name evidence="4" type="ORF">GCM10007362_45190</name>
</gene>
<dbReference type="PROSITE" id="PS50887">
    <property type="entry name" value="GGDEF"/>
    <property type="match status" value="1"/>
</dbReference>
<dbReference type="RefSeq" id="WP_172246535.1">
    <property type="nucleotide sequence ID" value="NZ_BMDD01000006.1"/>
</dbReference>
<dbReference type="Gene3D" id="3.30.70.270">
    <property type="match status" value="1"/>
</dbReference>
<reference evidence="5" key="1">
    <citation type="journal article" date="2019" name="Int. J. Syst. Evol. Microbiol.">
        <title>The Global Catalogue of Microorganisms (GCM) 10K type strain sequencing project: providing services to taxonomists for standard genome sequencing and annotation.</title>
        <authorList>
            <consortium name="The Broad Institute Genomics Platform"/>
            <consortium name="The Broad Institute Genome Sequencing Center for Infectious Disease"/>
            <person name="Wu L."/>
            <person name="Ma J."/>
        </authorList>
    </citation>
    <scope>NUCLEOTIDE SEQUENCE [LARGE SCALE GENOMIC DNA]</scope>
    <source>
        <strain evidence="5">CCM 8702</strain>
    </source>
</reference>
<dbReference type="PANTHER" id="PTHR45138">
    <property type="entry name" value="REGULATORY COMPONENTS OF SENSORY TRANSDUCTION SYSTEM"/>
    <property type="match status" value="1"/>
</dbReference>
<dbReference type="PANTHER" id="PTHR45138:SF9">
    <property type="entry name" value="DIGUANYLATE CYCLASE DGCM-RELATED"/>
    <property type="match status" value="1"/>
</dbReference>
<dbReference type="NCBIfam" id="TIGR00254">
    <property type="entry name" value="GGDEF"/>
    <property type="match status" value="1"/>
</dbReference>
<feature type="coiled-coil region" evidence="1">
    <location>
        <begin position="270"/>
        <end position="297"/>
    </location>
</feature>
<dbReference type="InterPro" id="IPR050469">
    <property type="entry name" value="Diguanylate_Cyclase"/>
</dbReference>
<feature type="transmembrane region" description="Helical" evidence="2">
    <location>
        <begin position="21"/>
        <end position="41"/>
    </location>
</feature>
<feature type="domain" description="GGDEF" evidence="3">
    <location>
        <begin position="323"/>
        <end position="457"/>
    </location>
</feature>
<accession>A0ABQ2A761</accession>
<sequence>MKHKTGSPSLSRLIRRSMNSSTLFTILVFAVIVTILLSVVIRPLAQLGAQLVAHSTMREMTSPAFPKNHGIARLEDLSPEATGFERWWKTVERQEVVNYRIPWIDGDEPLAYDEGREMPRALHTVDIVVRLGDQELYRSAYLSPSGTAEEALRERNWLYDYFNKPYFAPIVNDDGEEVGLIIARIYPPLLVEIVGVTAVLMLLLGLLCFYVNYLLGKWLIGPLLRSLGQLRNVFRRLADGDVDELFEKGIQMDRSYSEIEDIAVETGRIIDNTKMHMEQLKQKNEELEAQKKVLTHQATIDGLTELNNRRHFLELIGGRLGEPGLMLMLLDIDDFKRINDTYGHAGGDVILEGFASVLKESFGGHAVVGRFGGEEFAVFSTRLSEEEMRSGAERLRAAIQSAVFDLPGSRSIGVTASIGVAYAPQNVLTFEELYQQADAALYASKRTGKNRVTVFGESPFRLPG</sequence>
<organism evidence="4 5">
    <name type="scientific">Saccharibacillus endophyticus</name>
    <dbReference type="NCBI Taxonomy" id="2060666"/>
    <lineage>
        <taxon>Bacteria</taxon>
        <taxon>Bacillati</taxon>
        <taxon>Bacillota</taxon>
        <taxon>Bacilli</taxon>
        <taxon>Bacillales</taxon>
        <taxon>Paenibacillaceae</taxon>
        <taxon>Saccharibacillus</taxon>
    </lineage>
</organism>
<evidence type="ECO:0000313" key="4">
    <source>
        <dbReference type="EMBL" id="GGH86131.1"/>
    </source>
</evidence>
<keyword evidence="2" id="KW-0812">Transmembrane</keyword>
<dbReference type="InterPro" id="IPR000160">
    <property type="entry name" value="GGDEF_dom"/>
</dbReference>
<dbReference type="SUPFAM" id="SSF55073">
    <property type="entry name" value="Nucleotide cyclase"/>
    <property type="match status" value="1"/>
</dbReference>
<dbReference type="SMART" id="SM00267">
    <property type="entry name" value="GGDEF"/>
    <property type="match status" value="1"/>
</dbReference>
<dbReference type="InterPro" id="IPR029787">
    <property type="entry name" value="Nucleotide_cyclase"/>
</dbReference>
<name>A0ABQ2A761_9BACL</name>
<dbReference type="Pfam" id="PF00990">
    <property type="entry name" value="GGDEF"/>
    <property type="match status" value="1"/>
</dbReference>
<keyword evidence="2" id="KW-0472">Membrane</keyword>
<comment type="caution">
    <text evidence="4">The sequence shown here is derived from an EMBL/GenBank/DDBJ whole genome shotgun (WGS) entry which is preliminary data.</text>
</comment>
<keyword evidence="5" id="KW-1185">Reference proteome</keyword>
<proteinExistence type="predicted"/>
<keyword evidence="1" id="KW-0175">Coiled coil</keyword>